<organism evidence="4 5">
    <name type="scientific">Umezawaea tangerina</name>
    <dbReference type="NCBI Taxonomy" id="84725"/>
    <lineage>
        <taxon>Bacteria</taxon>
        <taxon>Bacillati</taxon>
        <taxon>Actinomycetota</taxon>
        <taxon>Actinomycetes</taxon>
        <taxon>Pseudonocardiales</taxon>
        <taxon>Pseudonocardiaceae</taxon>
        <taxon>Umezawaea</taxon>
    </lineage>
</organism>
<dbReference type="InterPro" id="IPR050766">
    <property type="entry name" value="Bact_Lucif_Oxidored"/>
</dbReference>
<keyword evidence="5" id="KW-1185">Reference proteome</keyword>
<dbReference type="Gene3D" id="3.20.20.30">
    <property type="entry name" value="Luciferase-like domain"/>
    <property type="match status" value="1"/>
</dbReference>
<sequence>MTLDIGIASLTDVQPRTVDGRDRTAADRIAQVVALAELADREGLDHVGVGEHHNPDFAVSSPAVVLAAIAARTTRVRITSSVSTLSALDPVRLHEDFATLDLVSSGRAELTVGRSAYPEPFALFGYDIADYEALFDEKLDLLLRIRASDRVTWRGRFRSPLADAAVVPRPVQPVLPVWLGVGGTPGSAARAGRLGLPMILGYIGGSPDHLARLADVYREAGERAGHADRLRLGVGLHFFAAPTMREALATYPHYHDFLRPKHPGGGGFTVTPEQFRAGVEPGRHLMVGTSEHVAEKLVDLVDRVGVDRVQALVDWGGLPEAAVEDSVTRLAHEVAPLVRAHTARATARS</sequence>
<evidence type="ECO:0000313" key="4">
    <source>
        <dbReference type="EMBL" id="PRY39799.1"/>
    </source>
</evidence>
<protein>
    <submittedName>
        <fullName evidence="4">Alkanesulfonate monooxygenase SsuD/methylene tetrahydromethanopterin reductase-like flavin-dependent oxidoreductase (Luciferase family)</fullName>
    </submittedName>
</protein>
<dbReference type="SUPFAM" id="SSF51679">
    <property type="entry name" value="Bacterial luciferase-like"/>
    <property type="match status" value="1"/>
</dbReference>
<comment type="caution">
    <text evidence="4">The sequence shown here is derived from an EMBL/GenBank/DDBJ whole genome shotgun (WGS) entry which is preliminary data.</text>
</comment>
<reference evidence="4 5" key="1">
    <citation type="submission" date="2018-03" db="EMBL/GenBank/DDBJ databases">
        <title>Genomic Encyclopedia of Archaeal and Bacterial Type Strains, Phase II (KMG-II): from individual species to whole genera.</title>
        <authorList>
            <person name="Goeker M."/>
        </authorList>
    </citation>
    <scope>NUCLEOTIDE SEQUENCE [LARGE SCALE GENOMIC DNA]</scope>
    <source>
        <strain evidence="4 5">DSM 44720</strain>
    </source>
</reference>
<keyword evidence="2 4" id="KW-0503">Monooxygenase</keyword>
<dbReference type="GO" id="GO:0004497">
    <property type="term" value="F:monooxygenase activity"/>
    <property type="evidence" value="ECO:0007669"/>
    <property type="project" value="UniProtKB-KW"/>
</dbReference>
<name>A0A2T0T2D8_9PSEU</name>
<dbReference type="GO" id="GO:0016705">
    <property type="term" value="F:oxidoreductase activity, acting on paired donors, with incorporation or reduction of molecular oxygen"/>
    <property type="evidence" value="ECO:0007669"/>
    <property type="project" value="InterPro"/>
</dbReference>
<evidence type="ECO:0000259" key="3">
    <source>
        <dbReference type="Pfam" id="PF00296"/>
    </source>
</evidence>
<dbReference type="InterPro" id="IPR011251">
    <property type="entry name" value="Luciferase-like_dom"/>
</dbReference>
<dbReference type="Pfam" id="PF00296">
    <property type="entry name" value="Bac_luciferase"/>
    <property type="match status" value="1"/>
</dbReference>
<dbReference type="RefSeq" id="WP_245886936.1">
    <property type="nucleotide sequence ID" value="NZ_PVTF01000007.1"/>
</dbReference>
<dbReference type="InterPro" id="IPR036661">
    <property type="entry name" value="Luciferase-like_sf"/>
</dbReference>
<dbReference type="GO" id="GO:0005829">
    <property type="term" value="C:cytosol"/>
    <property type="evidence" value="ECO:0007669"/>
    <property type="project" value="TreeGrafter"/>
</dbReference>
<dbReference type="EMBL" id="PVTF01000007">
    <property type="protein sequence ID" value="PRY39799.1"/>
    <property type="molecule type" value="Genomic_DNA"/>
</dbReference>
<evidence type="ECO:0000256" key="1">
    <source>
        <dbReference type="ARBA" id="ARBA00023002"/>
    </source>
</evidence>
<evidence type="ECO:0000313" key="5">
    <source>
        <dbReference type="Proteomes" id="UP000239494"/>
    </source>
</evidence>
<dbReference type="Proteomes" id="UP000239494">
    <property type="component" value="Unassembled WGS sequence"/>
</dbReference>
<accession>A0A2T0T2D8</accession>
<keyword evidence="1" id="KW-0560">Oxidoreductase</keyword>
<proteinExistence type="predicted"/>
<gene>
    <name evidence="4" type="ORF">CLV43_107386</name>
</gene>
<dbReference type="AlphaFoldDB" id="A0A2T0T2D8"/>
<feature type="domain" description="Luciferase-like" evidence="3">
    <location>
        <begin position="6"/>
        <end position="306"/>
    </location>
</feature>
<dbReference type="PANTHER" id="PTHR30137:SF8">
    <property type="entry name" value="BLR5498 PROTEIN"/>
    <property type="match status" value="1"/>
</dbReference>
<evidence type="ECO:0000256" key="2">
    <source>
        <dbReference type="ARBA" id="ARBA00023033"/>
    </source>
</evidence>
<dbReference type="PANTHER" id="PTHR30137">
    <property type="entry name" value="LUCIFERASE-LIKE MONOOXYGENASE"/>
    <property type="match status" value="1"/>
</dbReference>